<sequence length="343" mass="38895">MDTKRFKVDFHTHILPSDIPDFEAQFGYSGFIKFKQNDQDPEKLDMIKNNAHFRTIECNCHSPARRIEECNDSNVDVQVLSTVPVMFSYFAKPQDGLIVSKFLNDHIAKCIATDPKRFLGLGTVPMQDIGLAVGELKRCVTELGLNGIQIGTHINEHNLDSPIFYPLWEAAQELDTVIFVHPWDMQMTGRMSKFWFPWLIGMPTETTTSIASMVLGGVFERYPKLKVVFAHGGGSFLGTFGRICHGYDCRPDLVATDCKTHPKEFLKNLYFDSLVHDNDALKLMVSMVDTKNILLGTDYPFPLGEQVPGKLVEDADWLPESDKRRILGLNALDIFNLDITRFQ</sequence>
<evidence type="ECO:0000256" key="4">
    <source>
        <dbReference type="ARBA" id="ARBA00012365"/>
    </source>
</evidence>
<dbReference type="InterPro" id="IPR006680">
    <property type="entry name" value="Amidohydro-rel"/>
</dbReference>
<evidence type="ECO:0000256" key="9">
    <source>
        <dbReference type="ARBA" id="ARBA00023239"/>
    </source>
</evidence>
<dbReference type="GO" id="GO:0046872">
    <property type="term" value="F:metal ion binding"/>
    <property type="evidence" value="ECO:0007669"/>
    <property type="project" value="UniProtKB-KW"/>
</dbReference>
<dbReference type="InterPro" id="IPR032466">
    <property type="entry name" value="Metal_Hydrolase"/>
</dbReference>
<evidence type="ECO:0000256" key="7">
    <source>
        <dbReference type="ARBA" id="ARBA00022793"/>
    </source>
</evidence>
<comment type="subunit">
    <text evidence="3">Monomer.</text>
</comment>
<proteinExistence type="inferred from homology"/>
<evidence type="ECO:0000256" key="8">
    <source>
        <dbReference type="ARBA" id="ARBA00022833"/>
    </source>
</evidence>
<comment type="pathway">
    <text evidence="1">Secondary metabolite metabolism; quinolate metabolism.</text>
</comment>
<reference evidence="13 14" key="1">
    <citation type="journal article" date="2018" name="MBio">
        <title>Comparative Genomics Reveals the Core Gene Toolbox for the Fungus-Insect Symbiosis.</title>
        <authorList>
            <person name="Wang Y."/>
            <person name="Stata M."/>
            <person name="Wang W."/>
            <person name="Stajich J.E."/>
            <person name="White M.M."/>
            <person name="Moncalvo J.M."/>
        </authorList>
    </citation>
    <scope>NUCLEOTIDE SEQUENCE [LARGE SCALE GENOMIC DNA]</scope>
    <source>
        <strain evidence="13 14">SWE-8-4</strain>
    </source>
</reference>
<evidence type="ECO:0000256" key="3">
    <source>
        <dbReference type="ARBA" id="ARBA00011245"/>
    </source>
</evidence>
<accession>A0A2T9YGX6</accession>
<evidence type="ECO:0000256" key="1">
    <source>
        <dbReference type="ARBA" id="ARBA00005079"/>
    </source>
</evidence>
<evidence type="ECO:0000259" key="12">
    <source>
        <dbReference type="Pfam" id="PF04909"/>
    </source>
</evidence>
<dbReference type="OrthoDB" id="191270at2759"/>
<evidence type="ECO:0000256" key="5">
    <source>
        <dbReference type="ARBA" id="ARBA00021214"/>
    </source>
</evidence>
<dbReference type="STRING" id="133385.A0A2T9YGX6"/>
<organism evidence="13 14">
    <name type="scientific">Smittium simulii</name>
    <dbReference type="NCBI Taxonomy" id="133385"/>
    <lineage>
        <taxon>Eukaryota</taxon>
        <taxon>Fungi</taxon>
        <taxon>Fungi incertae sedis</taxon>
        <taxon>Zoopagomycota</taxon>
        <taxon>Kickxellomycotina</taxon>
        <taxon>Harpellomycetes</taxon>
        <taxon>Harpellales</taxon>
        <taxon>Legeriomycetaceae</taxon>
        <taxon>Smittium</taxon>
    </lineage>
</organism>
<name>A0A2T9YGX6_9FUNG</name>
<dbReference type="PANTHER" id="PTHR21240:SF27">
    <property type="entry name" value="2-AMINO-3-CARBOXYMUCONATE-6-SEMIALDEHYDE DECARBOXYLASE"/>
    <property type="match status" value="1"/>
</dbReference>
<dbReference type="SUPFAM" id="SSF51556">
    <property type="entry name" value="Metallo-dependent hydrolases"/>
    <property type="match status" value="1"/>
</dbReference>
<dbReference type="GO" id="GO:0005829">
    <property type="term" value="C:cytosol"/>
    <property type="evidence" value="ECO:0007669"/>
    <property type="project" value="TreeGrafter"/>
</dbReference>
<protein>
    <recommendedName>
        <fullName evidence="5">2-amino-3-carboxymuconate-6-semialdehyde decarboxylase</fullName>
        <ecNumber evidence="4">4.1.1.45</ecNumber>
    </recommendedName>
    <alternativeName>
        <fullName evidence="10">Picolinate carboxylase</fullName>
    </alternativeName>
</protein>
<dbReference type="InterPro" id="IPR032465">
    <property type="entry name" value="ACMSD"/>
</dbReference>
<dbReference type="GO" id="GO:0016787">
    <property type="term" value="F:hydrolase activity"/>
    <property type="evidence" value="ECO:0007669"/>
    <property type="project" value="InterPro"/>
</dbReference>
<evidence type="ECO:0000256" key="2">
    <source>
        <dbReference type="ARBA" id="ARBA00005871"/>
    </source>
</evidence>
<dbReference type="EMBL" id="MBFR01000193">
    <property type="protein sequence ID" value="PVU91587.1"/>
    <property type="molecule type" value="Genomic_DNA"/>
</dbReference>
<gene>
    <name evidence="13" type="ORF">BB561_004329</name>
</gene>
<evidence type="ECO:0000256" key="6">
    <source>
        <dbReference type="ARBA" id="ARBA00022723"/>
    </source>
</evidence>
<keyword evidence="6" id="KW-0479">Metal-binding</keyword>
<keyword evidence="9 11" id="KW-0456">Lyase</keyword>
<dbReference type="EC" id="4.1.1.45" evidence="4"/>
<comment type="caution">
    <text evidence="13">The sequence shown here is derived from an EMBL/GenBank/DDBJ whole genome shotgun (WGS) entry which is preliminary data.</text>
</comment>
<keyword evidence="14" id="KW-1185">Reference proteome</keyword>
<dbReference type="Gene3D" id="3.20.20.140">
    <property type="entry name" value="Metal-dependent hydrolases"/>
    <property type="match status" value="1"/>
</dbReference>
<evidence type="ECO:0000256" key="10">
    <source>
        <dbReference type="ARBA" id="ARBA00031120"/>
    </source>
</evidence>
<keyword evidence="7 11" id="KW-0210">Decarboxylase</keyword>
<feature type="domain" description="Amidohydrolase-related" evidence="12">
    <location>
        <begin position="8"/>
        <end position="337"/>
    </location>
</feature>
<evidence type="ECO:0000313" key="14">
    <source>
        <dbReference type="Proteomes" id="UP000245383"/>
    </source>
</evidence>
<comment type="similarity">
    <text evidence="2">Belongs to the metallo-dependent hydrolases superfamily. ACMSD family.</text>
</comment>
<dbReference type="Pfam" id="PF04909">
    <property type="entry name" value="Amidohydro_2"/>
    <property type="match status" value="1"/>
</dbReference>
<dbReference type="PANTHER" id="PTHR21240">
    <property type="entry name" value="2-AMINO-3-CARBOXYLMUCONATE-6-SEMIALDEHYDE DECARBOXYLASE"/>
    <property type="match status" value="1"/>
</dbReference>
<keyword evidence="8" id="KW-0862">Zinc</keyword>
<dbReference type="AlphaFoldDB" id="A0A2T9YGX6"/>
<evidence type="ECO:0000313" key="13">
    <source>
        <dbReference type="EMBL" id="PVU91587.1"/>
    </source>
</evidence>
<dbReference type="GO" id="GO:0001760">
    <property type="term" value="F:aminocarboxymuconate-semialdehyde decarboxylase activity"/>
    <property type="evidence" value="ECO:0007669"/>
    <property type="project" value="UniProtKB-EC"/>
</dbReference>
<dbReference type="GO" id="GO:0019748">
    <property type="term" value="P:secondary metabolic process"/>
    <property type="evidence" value="ECO:0007669"/>
    <property type="project" value="TreeGrafter"/>
</dbReference>
<evidence type="ECO:0000256" key="11">
    <source>
        <dbReference type="RuleBase" id="RU366045"/>
    </source>
</evidence>
<dbReference type="Proteomes" id="UP000245383">
    <property type="component" value="Unassembled WGS sequence"/>
</dbReference>